<evidence type="ECO:0000256" key="6">
    <source>
        <dbReference type="ARBA" id="ARBA00022777"/>
    </source>
</evidence>
<dbReference type="SUPFAM" id="SSF53748">
    <property type="entry name" value="Phosphoglycerate kinase"/>
    <property type="match status" value="1"/>
</dbReference>
<evidence type="ECO:0000256" key="5">
    <source>
        <dbReference type="ARBA" id="ARBA00022741"/>
    </source>
</evidence>
<dbReference type="EMBL" id="SPHZ02000006">
    <property type="protein sequence ID" value="KAF0912233.1"/>
    <property type="molecule type" value="Genomic_DNA"/>
</dbReference>
<dbReference type="EC" id="2.7.2.3" evidence="3 9"/>
<evidence type="ECO:0000313" key="12">
    <source>
        <dbReference type="Proteomes" id="UP000479710"/>
    </source>
</evidence>
<evidence type="ECO:0000256" key="1">
    <source>
        <dbReference type="ARBA" id="ARBA00001946"/>
    </source>
</evidence>
<reference evidence="11 12" key="1">
    <citation type="submission" date="2019-11" db="EMBL/GenBank/DDBJ databases">
        <title>Whole genome sequence of Oryza granulata.</title>
        <authorList>
            <person name="Li W."/>
        </authorList>
    </citation>
    <scope>NUCLEOTIDE SEQUENCE [LARGE SCALE GENOMIC DNA]</scope>
    <source>
        <strain evidence="12">cv. Menghai</strain>
        <tissue evidence="11">Leaf</tissue>
    </source>
</reference>
<dbReference type="GO" id="GO:0006096">
    <property type="term" value="P:glycolytic process"/>
    <property type="evidence" value="ECO:0007669"/>
    <property type="project" value="InterPro"/>
</dbReference>
<evidence type="ECO:0000256" key="7">
    <source>
        <dbReference type="ARBA" id="ARBA00022840"/>
    </source>
</evidence>
<organism evidence="11 12">
    <name type="scientific">Oryza meyeriana var. granulata</name>
    <dbReference type="NCBI Taxonomy" id="110450"/>
    <lineage>
        <taxon>Eukaryota</taxon>
        <taxon>Viridiplantae</taxon>
        <taxon>Streptophyta</taxon>
        <taxon>Embryophyta</taxon>
        <taxon>Tracheophyta</taxon>
        <taxon>Spermatophyta</taxon>
        <taxon>Magnoliopsida</taxon>
        <taxon>Liliopsida</taxon>
        <taxon>Poales</taxon>
        <taxon>Poaceae</taxon>
        <taxon>BOP clade</taxon>
        <taxon>Oryzoideae</taxon>
        <taxon>Oryzeae</taxon>
        <taxon>Oryzinae</taxon>
        <taxon>Oryza</taxon>
        <taxon>Oryza meyeriana</taxon>
    </lineage>
</organism>
<evidence type="ECO:0000256" key="4">
    <source>
        <dbReference type="ARBA" id="ARBA00022679"/>
    </source>
</evidence>
<comment type="caution">
    <text evidence="11">The sequence shown here is derived from an EMBL/GenBank/DDBJ whole genome shotgun (WGS) entry which is preliminary data.</text>
</comment>
<evidence type="ECO:0000256" key="10">
    <source>
        <dbReference type="RuleBase" id="RU000696"/>
    </source>
</evidence>
<keyword evidence="12" id="KW-1185">Reference proteome</keyword>
<keyword evidence="4 9" id="KW-0808">Transferase</keyword>
<dbReference type="Proteomes" id="UP000479710">
    <property type="component" value="Unassembled WGS sequence"/>
</dbReference>
<dbReference type="InterPro" id="IPR001576">
    <property type="entry name" value="Phosphoglycerate_kinase"/>
</dbReference>
<proteinExistence type="inferred from homology"/>
<keyword evidence="5" id="KW-0547">Nucleotide-binding</keyword>
<comment type="catalytic activity">
    <reaction evidence="9">
        <text>(2R)-3-phosphoglycerate + ATP = (2R)-3-phospho-glyceroyl phosphate + ADP</text>
        <dbReference type="Rhea" id="RHEA:14801"/>
        <dbReference type="ChEBI" id="CHEBI:30616"/>
        <dbReference type="ChEBI" id="CHEBI:57604"/>
        <dbReference type="ChEBI" id="CHEBI:58272"/>
        <dbReference type="ChEBI" id="CHEBI:456216"/>
        <dbReference type="EC" id="2.7.2.3"/>
    </reaction>
</comment>
<comment type="similarity">
    <text evidence="2 9">Belongs to the phosphoglycerate kinase family.</text>
</comment>
<protein>
    <recommendedName>
        <fullName evidence="3 9">Phosphoglycerate kinase</fullName>
        <ecNumber evidence="3 9">2.7.2.3</ecNumber>
    </recommendedName>
</protein>
<keyword evidence="7" id="KW-0067">ATP-binding</keyword>
<dbReference type="OrthoDB" id="784779at2759"/>
<gene>
    <name evidence="11" type="ORF">E2562_013186</name>
</gene>
<evidence type="ECO:0000256" key="8">
    <source>
        <dbReference type="ARBA" id="ARBA00022842"/>
    </source>
</evidence>
<name>A0A6G1DKH3_9ORYZ</name>
<evidence type="ECO:0000256" key="2">
    <source>
        <dbReference type="ARBA" id="ARBA00008982"/>
    </source>
</evidence>
<keyword evidence="8" id="KW-0460">Magnesium</keyword>
<dbReference type="InterPro" id="IPR036043">
    <property type="entry name" value="Phosphoglycerate_kinase_sf"/>
</dbReference>
<dbReference type="PANTHER" id="PTHR11406:SF24">
    <property type="entry name" value="PHOSPHOGLYCERATE KINASE"/>
    <property type="match status" value="1"/>
</dbReference>
<dbReference type="GO" id="GO:0043531">
    <property type="term" value="F:ADP binding"/>
    <property type="evidence" value="ECO:0007669"/>
    <property type="project" value="TreeGrafter"/>
</dbReference>
<evidence type="ECO:0000313" key="11">
    <source>
        <dbReference type="EMBL" id="KAF0912233.1"/>
    </source>
</evidence>
<dbReference type="PANTHER" id="PTHR11406">
    <property type="entry name" value="PHOSPHOGLYCERATE KINASE"/>
    <property type="match status" value="1"/>
</dbReference>
<keyword evidence="6 9" id="KW-0418">Kinase</keyword>
<sequence>MAATPWLLHRRTGYACVDDLAAADLEKKRVLVHANLNVPLDDSQNITDDTRVRAAIPTIKHLISNGAKVILSSHLDIVDIIHYGDTKYLSCQFDE</sequence>
<dbReference type="InterPro" id="IPR015824">
    <property type="entry name" value="Phosphoglycerate_kinase_N"/>
</dbReference>
<dbReference type="GO" id="GO:0004618">
    <property type="term" value="F:phosphoglycerate kinase activity"/>
    <property type="evidence" value="ECO:0007669"/>
    <property type="project" value="UniProtKB-EC"/>
</dbReference>
<dbReference type="PRINTS" id="PR00477">
    <property type="entry name" value="PHGLYCKINASE"/>
</dbReference>
<dbReference type="Gene3D" id="3.40.50.1260">
    <property type="entry name" value="Phosphoglycerate kinase, N-terminal domain"/>
    <property type="match status" value="1"/>
</dbReference>
<dbReference type="Pfam" id="PF00162">
    <property type="entry name" value="PGK"/>
    <property type="match status" value="1"/>
</dbReference>
<dbReference type="GO" id="GO:0006094">
    <property type="term" value="P:gluconeogenesis"/>
    <property type="evidence" value="ECO:0007669"/>
    <property type="project" value="TreeGrafter"/>
</dbReference>
<evidence type="ECO:0000256" key="3">
    <source>
        <dbReference type="ARBA" id="ARBA00013061"/>
    </source>
</evidence>
<dbReference type="GO" id="GO:0005524">
    <property type="term" value="F:ATP binding"/>
    <property type="evidence" value="ECO:0007669"/>
    <property type="project" value="UniProtKB-KW"/>
</dbReference>
<evidence type="ECO:0000256" key="9">
    <source>
        <dbReference type="RuleBase" id="RU000532"/>
    </source>
</evidence>
<dbReference type="GO" id="GO:0005829">
    <property type="term" value="C:cytosol"/>
    <property type="evidence" value="ECO:0007669"/>
    <property type="project" value="TreeGrafter"/>
</dbReference>
<accession>A0A6G1DKH3</accession>
<comment type="subunit">
    <text evidence="10">Monomer.</text>
</comment>
<dbReference type="AlphaFoldDB" id="A0A6G1DKH3"/>
<comment type="cofactor">
    <cofactor evidence="1">
        <name>Mg(2+)</name>
        <dbReference type="ChEBI" id="CHEBI:18420"/>
    </cofactor>
</comment>